<dbReference type="Proteomes" id="UP000095283">
    <property type="component" value="Unplaced"/>
</dbReference>
<dbReference type="WBParaSite" id="Hba_16547">
    <property type="protein sequence ID" value="Hba_16547"/>
    <property type="gene ID" value="Hba_16547"/>
</dbReference>
<evidence type="ECO:0000313" key="4">
    <source>
        <dbReference type="Proteomes" id="UP000095283"/>
    </source>
</evidence>
<dbReference type="GO" id="GO:0019825">
    <property type="term" value="F:oxygen binding"/>
    <property type="evidence" value="ECO:0007669"/>
    <property type="project" value="InterPro"/>
</dbReference>
<dbReference type="InterPro" id="IPR012292">
    <property type="entry name" value="Globin/Proto"/>
</dbReference>
<dbReference type="Gene3D" id="1.10.490.10">
    <property type="entry name" value="Globins"/>
    <property type="match status" value="1"/>
</dbReference>
<dbReference type="InterPro" id="IPR044399">
    <property type="entry name" value="Mb-like_M"/>
</dbReference>
<name>A0A1I7XFU7_HETBA</name>
<reference evidence="5" key="1">
    <citation type="submission" date="2016-11" db="UniProtKB">
        <authorList>
            <consortium name="WormBaseParasite"/>
        </authorList>
    </citation>
    <scope>IDENTIFICATION</scope>
</reference>
<comment type="similarity">
    <text evidence="1">Belongs to the globin family.</text>
</comment>
<keyword evidence="1" id="KW-0349">Heme</keyword>
<organism evidence="4 5">
    <name type="scientific">Heterorhabditis bacteriophora</name>
    <name type="common">Entomopathogenic nematode worm</name>
    <dbReference type="NCBI Taxonomy" id="37862"/>
    <lineage>
        <taxon>Eukaryota</taxon>
        <taxon>Metazoa</taxon>
        <taxon>Ecdysozoa</taxon>
        <taxon>Nematoda</taxon>
        <taxon>Chromadorea</taxon>
        <taxon>Rhabditida</taxon>
        <taxon>Rhabditina</taxon>
        <taxon>Rhabditomorpha</taxon>
        <taxon>Strongyloidea</taxon>
        <taxon>Heterorhabditidae</taxon>
        <taxon>Heterorhabditis</taxon>
    </lineage>
</organism>
<dbReference type="PROSITE" id="PS01033">
    <property type="entry name" value="GLOBIN"/>
    <property type="match status" value="1"/>
</dbReference>
<keyword evidence="1" id="KW-0408">Iron</keyword>
<evidence type="ECO:0000259" key="3">
    <source>
        <dbReference type="PROSITE" id="PS01033"/>
    </source>
</evidence>
<keyword evidence="4" id="KW-1185">Reference proteome</keyword>
<keyword evidence="1" id="KW-0813">Transport</keyword>
<dbReference type="GO" id="GO:0020037">
    <property type="term" value="F:heme binding"/>
    <property type="evidence" value="ECO:0007669"/>
    <property type="project" value="InterPro"/>
</dbReference>
<protein>
    <submittedName>
        <fullName evidence="5">GLOBIN domain-containing protein</fullName>
    </submittedName>
</protein>
<keyword evidence="1" id="KW-0479">Metal-binding</keyword>
<dbReference type="Pfam" id="PF00042">
    <property type="entry name" value="Globin"/>
    <property type="match status" value="1"/>
</dbReference>
<dbReference type="InterPro" id="IPR009050">
    <property type="entry name" value="Globin-like_sf"/>
</dbReference>
<evidence type="ECO:0000256" key="1">
    <source>
        <dbReference type="RuleBase" id="RU000356"/>
    </source>
</evidence>
<dbReference type="PANTHER" id="PTHR47768">
    <property type="entry name" value="GLOBIN RELATED-RELATED"/>
    <property type="match status" value="1"/>
</dbReference>
<dbReference type="InterPro" id="IPR053341">
    <property type="entry name" value="Oxidative_stress_globin-like"/>
</dbReference>
<keyword evidence="1" id="KW-0561">Oxygen transport</keyword>
<dbReference type="PANTHER" id="PTHR47768:SF1">
    <property type="entry name" value="GLOBIN FAMILY PROFILE DOMAIN-CONTAINING PROTEIN"/>
    <property type="match status" value="1"/>
</dbReference>
<dbReference type="GO" id="GO:0005344">
    <property type="term" value="F:oxygen carrier activity"/>
    <property type="evidence" value="ECO:0007669"/>
    <property type="project" value="UniProtKB-KW"/>
</dbReference>
<dbReference type="AlphaFoldDB" id="A0A1I7XFU7"/>
<proteinExistence type="inferred from homology"/>
<dbReference type="SUPFAM" id="SSF46458">
    <property type="entry name" value="Globin-like"/>
    <property type="match status" value="1"/>
</dbReference>
<evidence type="ECO:0000313" key="5">
    <source>
        <dbReference type="WBParaSite" id="Hba_16547"/>
    </source>
</evidence>
<sequence length="257" mass="30046">MPSLSKMPSAARNFVSNMFSFLHGSPSPQPGLSEKSVKQFSTPQADRKNKVNVLRRMSDTHTMNGQSNGMGKRIKVKNVERWEPNIYEKELLRRTWSDEFDFLYDLGSAIYTYIFENNPNCKQLFPYLEKYGDKWKDSKEFRGQALKFVQTLSQVVKNLYHMDRLEPYLYGIGQRHCKFTDRGFKPEYWDIFQDAMEHSLTEHMNSLHDLDATQRIDAVTANFFLIVWRTLALYVTAHMRAGYQDGLKAINKHPPLV</sequence>
<evidence type="ECO:0000256" key="2">
    <source>
        <dbReference type="SAM" id="MobiDB-lite"/>
    </source>
</evidence>
<feature type="region of interest" description="Disordered" evidence="2">
    <location>
        <begin position="26"/>
        <end position="45"/>
    </location>
</feature>
<feature type="domain" description="Globin" evidence="3">
    <location>
        <begin position="83"/>
        <end position="208"/>
    </location>
</feature>
<accession>A0A1I7XFU7</accession>
<dbReference type="InterPro" id="IPR000971">
    <property type="entry name" value="Globin"/>
</dbReference>
<dbReference type="CDD" id="cd01040">
    <property type="entry name" value="Mb-like"/>
    <property type="match status" value="1"/>
</dbReference>